<dbReference type="PANTHER" id="PTHR31521:SF2">
    <property type="entry name" value="EXPRESSED PROTEIN"/>
    <property type="match status" value="1"/>
</dbReference>
<dbReference type="InterPro" id="IPR057904">
    <property type="entry name" value="Nal1_C"/>
</dbReference>
<name>A0A8T2QU29_CERRI</name>
<evidence type="ECO:0000256" key="1">
    <source>
        <dbReference type="SAM" id="MobiDB-lite"/>
    </source>
</evidence>
<dbReference type="PANTHER" id="PTHR31521">
    <property type="entry name" value="EXPRESSED PROTEIN"/>
    <property type="match status" value="1"/>
</dbReference>
<protein>
    <recommendedName>
        <fullName evidence="6">Trypsin family protein</fullName>
    </recommendedName>
</protein>
<dbReference type="OMA" id="FHENQRC"/>
<evidence type="ECO:0000259" key="3">
    <source>
        <dbReference type="Pfam" id="PF25819"/>
    </source>
</evidence>
<dbReference type="EMBL" id="CM035437">
    <property type="protein sequence ID" value="KAH7286881.1"/>
    <property type="molecule type" value="Genomic_DNA"/>
</dbReference>
<proteinExistence type="predicted"/>
<evidence type="ECO:0000259" key="2">
    <source>
        <dbReference type="Pfam" id="PF25608"/>
    </source>
</evidence>
<dbReference type="AlphaFoldDB" id="A0A8T2QU29"/>
<feature type="region of interest" description="Disordered" evidence="1">
    <location>
        <begin position="52"/>
        <end position="94"/>
    </location>
</feature>
<accession>A0A8T2QU29</accession>
<dbReference type="OrthoDB" id="1881052at2759"/>
<evidence type="ECO:0000313" key="4">
    <source>
        <dbReference type="EMBL" id="KAH7286881.1"/>
    </source>
</evidence>
<dbReference type="Pfam" id="PF25819">
    <property type="entry name" value="Nal1_C"/>
    <property type="match status" value="1"/>
</dbReference>
<feature type="compositionally biased region" description="Polar residues" evidence="1">
    <location>
        <begin position="77"/>
        <end position="93"/>
    </location>
</feature>
<dbReference type="Pfam" id="PF25608">
    <property type="entry name" value="NAL1_N"/>
    <property type="match status" value="1"/>
</dbReference>
<organism evidence="4 5">
    <name type="scientific">Ceratopteris richardii</name>
    <name type="common">Triangle waterfern</name>
    <dbReference type="NCBI Taxonomy" id="49495"/>
    <lineage>
        <taxon>Eukaryota</taxon>
        <taxon>Viridiplantae</taxon>
        <taxon>Streptophyta</taxon>
        <taxon>Embryophyta</taxon>
        <taxon>Tracheophyta</taxon>
        <taxon>Polypodiopsida</taxon>
        <taxon>Polypodiidae</taxon>
        <taxon>Polypodiales</taxon>
        <taxon>Pteridineae</taxon>
        <taxon>Pteridaceae</taxon>
        <taxon>Parkerioideae</taxon>
        <taxon>Ceratopteris</taxon>
    </lineage>
</organism>
<feature type="domain" description="Nal1 N-terminal" evidence="2">
    <location>
        <begin position="145"/>
        <end position="223"/>
    </location>
</feature>
<gene>
    <name evidence="4" type="ORF">KP509_32G026400</name>
</gene>
<dbReference type="Proteomes" id="UP000825935">
    <property type="component" value="Chromosome 32"/>
</dbReference>
<dbReference type="SUPFAM" id="SSF50494">
    <property type="entry name" value="Trypsin-like serine proteases"/>
    <property type="match status" value="1"/>
</dbReference>
<evidence type="ECO:0008006" key="6">
    <source>
        <dbReference type="Google" id="ProtNLM"/>
    </source>
</evidence>
<feature type="domain" description="Nal1 C-terminal" evidence="3">
    <location>
        <begin position="236"/>
        <end position="502"/>
    </location>
</feature>
<reference evidence="4" key="1">
    <citation type="submission" date="2021-08" db="EMBL/GenBank/DDBJ databases">
        <title>WGS assembly of Ceratopteris richardii.</title>
        <authorList>
            <person name="Marchant D.B."/>
            <person name="Chen G."/>
            <person name="Jenkins J."/>
            <person name="Shu S."/>
            <person name="Leebens-Mack J."/>
            <person name="Grimwood J."/>
            <person name="Schmutz J."/>
            <person name="Soltis P."/>
            <person name="Soltis D."/>
            <person name="Chen Z.-H."/>
        </authorList>
    </citation>
    <scope>NUCLEOTIDE SEQUENCE</scope>
    <source>
        <strain evidence="4">Whitten #5841</strain>
        <tissue evidence="4">Leaf</tissue>
    </source>
</reference>
<dbReference type="InterPro" id="IPR009003">
    <property type="entry name" value="Peptidase_S1_PA"/>
</dbReference>
<sequence length="623" mass="67888">MSSPPAADDTCISRRDITAAQDSVNFDTSLSHPLKRPLSECVEREYRITEATDSPGAAHCSSDGSGLDRDLSLSASNSNRPTQADSPSLQLLASNPHHSENNATYFLWPASYNLHGVAGSRTAFFYGLQKDAGVDISERTPTGTQAATLLDLMTIRAFHSKRLRHVSLATAVGFRTRQGILTNIPAIIVFVARKVHKAWLEEGKRLPVYLEGPGGIWCDVDVVEFLYYGVPAVTPKEQVYTELVEGLRGNDPCIGPGSQVASHETYGTLGAIVQSRTGAQQVGFLTSRHVAVDLDYPNQKMFHPLPPNVGQGVFLGAVERATSFITDDRWYNIFASMNPETFVHADGAFIPFGDSFDMSRVTTMVRGIGGMGDVALIGLQDPISSIVGKQVIKVGRSSGLTKGRIMAYALENNDEKGICFFTDFLIVGEDNQPFDLEGDSGSLILMVEDGKTQLKPFGIIWGGTANRGRLKLRSGHAPENWTSGVDLGRLLECLQLDLITSDIALQEAIRRQTRVACGASREGDCYSQHAGSVDHHHALAFVSSRVNLHADQAAQGEGSFHENQRCMLGDLDANLVNSHRPFFSAVRETTQHADSILSPQRAESQNHCFDLNVSSNDTDLRWL</sequence>
<dbReference type="InterPro" id="IPR057906">
    <property type="entry name" value="Nal1"/>
</dbReference>
<evidence type="ECO:0000313" key="5">
    <source>
        <dbReference type="Proteomes" id="UP000825935"/>
    </source>
</evidence>
<dbReference type="InterPro" id="IPR057905">
    <property type="entry name" value="Nal1_N"/>
</dbReference>
<keyword evidence="5" id="KW-1185">Reference proteome</keyword>
<comment type="caution">
    <text evidence="4">The sequence shown here is derived from an EMBL/GenBank/DDBJ whole genome shotgun (WGS) entry which is preliminary data.</text>
</comment>